<dbReference type="InterPro" id="IPR002201">
    <property type="entry name" value="Glyco_trans_9"/>
</dbReference>
<proteinExistence type="predicted"/>
<comment type="caution">
    <text evidence="3">The sequence shown here is derived from an EMBL/GenBank/DDBJ whole genome shotgun (WGS) entry which is preliminary data.</text>
</comment>
<reference evidence="3 4" key="1">
    <citation type="submission" date="2023-06" db="EMBL/GenBank/DDBJ databases">
        <title>Alteromonas sp. ASW11-36 isolated from intertidal sand.</title>
        <authorList>
            <person name="Li Y."/>
        </authorList>
    </citation>
    <scope>NUCLEOTIDE SEQUENCE [LARGE SCALE GENOMIC DNA]</scope>
    <source>
        <strain evidence="3 4">ASW11-36</strain>
    </source>
</reference>
<protein>
    <submittedName>
        <fullName evidence="3">Glycosyltransferase family 9 protein</fullName>
    </submittedName>
</protein>
<dbReference type="Gene3D" id="3.40.50.2000">
    <property type="entry name" value="Glycogen Phosphorylase B"/>
    <property type="match status" value="2"/>
</dbReference>
<dbReference type="EMBL" id="JAUCBP010000001">
    <property type="protein sequence ID" value="MDM7859272.1"/>
    <property type="molecule type" value="Genomic_DNA"/>
</dbReference>
<dbReference type="Pfam" id="PF01075">
    <property type="entry name" value="Glyco_transf_9"/>
    <property type="match status" value="1"/>
</dbReference>
<dbReference type="InterPro" id="IPR051199">
    <property type="entry name" value="LPS_LOS_Heptosyltrfase"/>
</dbReference>
<name>A0ABT7SSV2_9ALTE</name>
<organism evidence="3 4">
    <name type="scientific">Alteromonas arenosi</name>
    <dbReference type="NCBI Taxonomy" id="3055817"/>
    <lineage>
        <taxon>Bacteria</taxon>
        <taxon>Pseudomonadati</taxon>
        <taxon>Pseudomonadota</taxon>
        <taxon>Gammaproteobacteria</taxon>
        <taxon>Alteromonadales</taxon>
        <taxon>Alteromonadaceae</taxon>
        <taxon>Alteromonas/Salinimonas group</taxon>
        <taxon>Alteromonas</taxon>
    </lineage>
</organism>
<keyword evidence="2" id="KW-0808">Transferase</keyword>
<evidence type="ECO:0000256" key="1">
    <source>
        <dbReference type="ARBA" id="ARBA00022676"/>
    </source>
</evidence>
<keyword evidence="4" id="KW-1185">Reference proteome</keyword>
<dbReference type="CDD" id="cd03789">
    <property type="entry name" value="GT9_LPS_heptosyltransferase"/>
    <property type="match status" value="1"/>
</dbReference>
<dbReference type="PANTHER" id="PTHR30160">
    <property type="entry name" value="TETRAACYLDISACCHARIDE 4'-KINASE-RELATED"/>
    <property type="match status" value="1"/>
</dbReference>
<dbReference type="RefSeq" id="WP_289363190.1">
    <property type="nucleotide sequence ID" value="NZ_JAUCBP010000001.1"/>
</dbReference>
<keyword evidence="1" id="KW-0328">Glycosyltransferase</keyword>
<dbReference type="PANTHER" id="PTHR30160:SF21">
    <property type="entry name" value="LIPOPOLYSACCHARIDE CORE HEPTOSYLTRANSFERASE OPSX"/>
    <property type="match status" value="1"/>
</dbReference>
<dbReference type="Proteomes" id="UP001234343">
    <property type="component" value="Unassembled WGS sequence"/>
</dbReference>
<sequence>MRLSAIGDVCHAVAMVQAIQAARPDIQITWVIGKIEYQLLKDLPDIEFVVFDKKQGKQARVDLKQRFADTVFDALFMMQVAFRANWASTVINAKVKIGFDKKRSKELHGLFTNCQIAEQQHAHVLEGFMGFANAIGVATPAQPKWQMPMSEADLTAAEQLHDGSGSYAVICPAASKAERCWQTSRYAQVADHLHERGLKVYVCGAPSPLDTRLADEIVAQAKHPVHNLVGKTSLKQLLAFIQRAELVIAPDTGPAHMATTVGTPVIGLYAHSNPRRTGPYNNLDNVVSVYDIVIEQQTGKKWQALSWGKRAKGDDLMALIEVKMVVQQIEQLLGDAHQFAM</sequence>
<gene>
    <name evidence="3" type="ORF">QTP81_01465</name>
</gene>
<accession>A0ABT7SSV2</accession>
<evidence type="ECO:0000313" key="4">
    <source>
        <dbReference type="Proteomes" id="UP001234343"/>
    </source>
</evidence>
<evidence type="ECO:0000256" key="2">
    <source>
        <dbReference type="ARBA" id="ARBA00022679"/>
    </source>
</evidence>
<dbReference type="SUPFAM" id="SSF53756">
    <property type="entry name" value="UDP-Glycosyltransferase/glycogen phosphorylase"/>
    <property type="match status" value="1"/>
</dbReference>
<evidence type="ECO:0000313" key="3">
    <source>
        <dbReference type="EMBL" id="MDM7859272.1"/>
    </source>
</evidence>